<dbReference type="EMBL" id="BAAANN010000016">
    <property type="protein sequence ID" value="GAA1966168.1"/>
    <property type="molecule type" value="Genomic_DNA"/>
</dbReference>
<dbReference type="PRINTS" id="PR00035">
    <property type="entry name" value="HTHGNTR"/>
</dbReference>
<keyword evidence="3" id="KW-0804">Transcription</keyword>
<keyword evidence="2" id="KW-0238">DNA-binding</keyword>
<dbReference type="Pfam" id="PF00392">
    <property type="entry name" value="GntR"/>
    <property type="match status" value="1"/>
</dbReference>
<dbReference type="InterPro" id="IPR011663">
    <property type="entry name" value="UTRA"/>
</dbReference>
<dbReference type="Pfam" id="PF07702">
    <property type="entry name" value="UTRA"/>
    <property type="match status" value="1"/>
</dbReference>
<dbReference type="InterPro" id="IPR036390">
    <property type="entry name" value="WH_DNA-bd_sf"/>
</dbReference>
<dbReference type="SUPFAM" id="SSF46785">
    <property type="entry name" value="Winged helix' DNA-binding domain"/>
    <property type="match status" value="1"/>
</dbReference>
<accession>A0ABP5CPH1</accession>
<dbReference type="PANTHER" id="PTHR44846">
    <property type="entry name" value="MANNOSYL-D-GLYCERATE TRANSPORT/METABOLISM SYSTEM REPRESSOR MNGR-RELATED"/>
    <property type="match status" value="1"/>
</dbReference>
<feature type="active site" evidence="4">
    <location>
        <position position="204"/>
    </location>
</feature>
<dbReference type="InterPro" id="IPR033693">
    <property type="entry name" value="PGPEP1_Glu_AS"/>
</dbReference>
<dbReference type="Proteomes" id="UP001501116">
    <property type="component" value="Unassembled WGS sequence"/>
</dbReference>
<keyword evidence="7" id="KW-1185">Reference proteome</keyword>
<evidence type="ECO:0000256" key="3">
    <source>
        <dbReference type="ARBA" id="ARBA00023163"/>
    </source>
</evidence>
<dbReference type="Gene3D" id="1.10.10.10">
    <property type="entry name" value="Winged helix-like DNA-binding domain superfamily/Winged helix DNA-binding domain"/>
    <property type="match status" value="1"/>
</dbReference>
<keyword evidence="1" id="KW-0805">Transcription regulation</keyword>
<dbReference type="Gene3D" id="3.40.1410.10">
    <property type="entry name" value="Chorismate lyase-like"/>
    <property type="match status" value="1"/>
</dbReference>
<dbReference type="EC" id="3.4.19.3" evidence="4"/>
<gene>
    <name evidence="6" type="ORF">GCM10009754_43260</name>
</gene>
<dbReference type="InterPro" id="IPR036388">
    <property type="entry name" value="WH-like_DNA-bd_sf"/>
</dbReference>
<dbReference type="InterPro" id="IPR028978">
    <property type="entry name" value="Chorismate_lyase_/UTRA_dom_sf"/>
</dbReference>
<dbReference type="PROSITE" id="PS01333">
    <property type="entry name" value="PYRASE_GLU"/>
    <property type="match status" value="1"/>
</dbReference>
<evidence type="ECO:0000256" key="4">
    <source>
        <dbReference type="PROSITE-ProRule" id="PRU10076"/>
    </source>
</evidence>
<dbReference type="SMART" id="SM00345">
    <property type="entry name" value="HTH_GNTR"/>
    <property type="match status" value="1"/>
</dbReference>
<reference evidence="7" key="1">
    <citation type="journal article" date="2019" name="Int. J. Syst. Evol. Microbiol.">
        <title>The Global Catalogue of Microorganisms (GCM) 10K type strain sequencing project: providing services to taxonomists for standard genome sequencing and annotation.</title>
        <authorList>
            <consortium name="The Broad Institute Genomics Platform"/>
            <consortium name="The Broad Institute Genome Sequencing Center for Infectious Disease"/>
            <person name="Wu L."/>
            <person name="Ma J."/>
        </authorList>
    </citation>
    <scope>NUCLEOTIDE SEQUENCE [LARGE SCALE GENOMIC DNA]</scope>
    <source>
        <strain evidence="7">JCM 14545</strain>
    </source>
</reference>
<evidence type="ECO:0000313" key="7">
    <source>
        <dbReference type="Proteomes" id="UP001501116"/>
    </source>
</evidence>
<dbReference type="SMART" id="SM00866">
    <property type="entry name" value="UTRA"/>
    <property type="match status" value="1"/>
</dbReference>
<evidence type="ECO:0000256" key="1">
    <source>
        <dbReference type="ARBA" id="ARBA00023015"/>
    </source>
</evidence>
<sequence>MFAECRDGARHGASIAGHRALDAGGVPERVDGGLEAIVVGLAEIDRQLVVATCPVLLVVEHGGGFGHGVGHGADYGALSSVPVHARRTQAAQTADGPVRNGIPEHGRMPRYYAVKVALLDVIAELGDDAALPAERELCERFDVSRATLRQAVGELVLDGRLRRRQGSGTFVAGPKLVQPLALVSYTEGLRRQGIEPGRSLITLERIAANAGLASELQITTGDEVVHLERVLLADAERVGLESTYLVAARFPTLLDVFDPEESLYACLRDQLGVVFAGADERVETVLASPREALLIGTNPALPMLLMHRVSWDAGGRPFERVRSLFRGDRLSFSARLTPEH</sequence>
<name>A0ABP5CPH1_9PSEU</name>
<dbReference type="InterPro" id="IPR000524">
    <property type="entry name" value="Tscrpt_reg_HTH_GntR"/>
</dbReference>
<comment type="caution">
    <text evidence="6">The sequence shown here is derived from an EMBL/GenBank/DDBJ whole genome shotgun (WGS) entry which is preliminary data.</text>
</comment>
<proteinExistence type="predicted"/>
<dbReference type="PROSITE" id="PS50949">
    <property type="entry name" value="HTH_GNTR"/>
    <property type="match status" value="1"/>
</dbReference>
<dbReference type="CDD" id="cd07377">
    <property type="entry name" value="WHTH_GntR"/>
    <property type="match status" value="1"/>
</dbReference>
<organism evidence="6 7">
    <name type="scientific">Amycolatopsis minnesotensis</name>
    <dbReference type="NCBI Taxonomy" id="337894"/>
    <lineage>
        <taxon>Bacteria</taxon>
        <taxon>Bacillati</taxon>
        <taxon>Actinomycetota</taxon>
        <taxon>Actinomycetes</taxon>
        <taxon>Pseudonocardiales</taxon>
        <taxon>Pseudonocardiaceae</taxon>
        <taxon>Amycolatopsis</taxon>
    </lineage>
</organism>
<protein>
    <recommendedName>
        <fullName evidence="4">Pyroglutamyl-peptidase I</fullName>
        <ecNumber evidence="4">3.4.19.3</ecNumber>
    </recommendedName>
</protein>
<evidence type="ECO:0000256" key="2">
    <source>
        <dbReference type="ARBA" id="ARBA00023125"/>
    </source>
</evidence>
<feature type="domain" description="HTH gntR-type" evidence="5">
    <location>
        <begin position="108"/>
        <end position="174"/>
    </location>
</feature>
<dbReference type="SUPFAM" id="SSF64288">
    <property type="entry name" value="Chorismate lyase-like"/>
    <property type="match status" value="1"/>
</dbReference>
<dbReference type="PANTHER" id="PTHR44846:SF1">
    <property type="entry name" value="MANNOSYL-D-GLYCERATE TRANSPORT_METABOLISM SYSTEM REPRESSOR MNGR-RELATED"/>
    <property type="match status" value="1"/>
</dbReference>
<evidence type="ECO:0000259" key="5">
    <source>
        <dbReference type="PROSITE" id="PS50949"/>
    </source>
</evidence>
<evidence type="ECO:0000313" key="6">
    <source>
        <dbReference type="EMBL" id="GAA1966168.1"/>
    </source>
</evidence>
<dbReference type="InterPro" id="IPR050679">
    <property type="entry name" value="Bact_HTH_transcr_reg"/>
</dbReference>
<comment type="catalytic activity">
    <reaction evidence="4">
        <text>Release of an N-terminal pyroglutamyl group from a polypeptide, the second amino acid generally not being Pro.</text>
        <dbReference type="EC" id="3.4.19.3"/>
    </reaction>
</comment>